<organism evidence="3 4">
    <name type="scientific">Bacteroides graminisolvens DSM 19988 = JCM 15093</name>
    <dbReference type="NCBI Taxonomy" id="1121097"/>
    <lineage>
        <taxon>Bacteria</taxon>
        <taxon>Pseudomonadati</taxon>
        <taxon>Bacteroidota</taxon>
        <taxon>Bacteroidia</taxon>
        <taxon>Bacteroidales</taxon>
        <taxon>Bacteroidaceae</taxon>
        <taxon>Bacteroides</taxon>
    </lineage>
</organism>
<dbReference type="Proteomes" id="UP000027601">
    <property type="component" value="Unassembled WGS sequence"/>
</dbReference>
<comment type="caution">
    <text evidence="3">The sequence shown here is derived from an EMBL/GenBank/DDBJ whole genome shotgun (WGS) entry which is preliminary data.</text>
</comment>
<keyword evidence="1" id="KW-0732">Signal</keyword>
<evidence type="ECO:0000256" key="1">
    <source>
        <dbReference type="SAM" id="SignalP"/>
    </source>
</evidence>
<dbReference type="EMBL" id="BAJS01000004">
    <property type="protein sequence ID" value="GAK35984.1"/>
    <property type="molecule type" value="Genomic_DNA"/>
</dbReference>
<dbReference type="InterPro" id="IPR029045">
    <property type="entry name" value="ClpP/crotonase-like_dom_sf"/>
</dbReference>
<dbReference type="Gene3D" id="3.90.226.10">
    <property type="entry name" value="2-enoyl-CoA Hydratase, Chain A, domain 1"/>
    <property type="match status" value="1"/>
</dbReference>
<proteinExistence type="predicted"/>
<dbReference type="AlphaFoldDB" id="A0A069D702"/>
<feature type="domain" description="Tail specific protease" evidence="2">
    <location>
        <begin position="298"/>
        <end position="456"/>
    </location>
</feature>
<dbReference type="eggNOG" id="COG0793">
    <property type="taxonomic scope" value="Bacteria"/>
</dbReference>
<evidence type="ECO:0000313" key="4">
    <source>
        <dbReference type="Proteomes" id="UP000027601"/>
    </source>
</evidence>
<dbReference type="GO" id="GO:0008236">
    <property type="term" value="F:serine-type peptidase activity"/>
    <property type="evidence" value="ECO:0007669"/>
    <property type="project" value="InterPro"/>
</dbReference>
<name>A0A069D702_9BACE</name>
<feature type="signal peptide" evidence="1">
    <location>
        <begin position="1"/>
        <end position="26"/>
    </location>
</feature>
<accession>A0A069D702</accession>
<dbReference type="STRING" id="1121097.GCA_000428125_00101"/>
<feature type="chain" id="PRO_5001659970" evidence="1">
    <location>
        <begin position="27"/>
        <end position="525"/>
    </location>
</feature>
<gene>
    <name evidence="3" type="ORF">JCM15093_1117</name>
</gene>
<keyword evidence="4" id="KW-1185">Reference proteome</keyword>
<evidence type="ECO:0000259" key="2">
    <source>
        <dbReference type="Pfam" id="PF03572"/>
    </source>
</evidence>
<evidence type="ECO:0000313" key="3">
    <source>
        <dbReference type="EMBL" id="GAK35984.1"/>
    </source>
</evidence>
<sequence>MLTMMMRKFILLFVQIVAFNVLSSHAQMAQKYENSAIMNSSDYQDGNNYQKDFLLMTELLREVHPAFSSGLPAPFNMDSLRIVGYREMRTCTSITAFRSYLQAILSRLNDGHTALLPVVNESLIYPFMLYMDTDKVYLRGVNKEYEGALGNEILEINNQPAFKVIDSFKASISSDNEIYFYDKVGGFMQLYSVWENNAYCLPDSMLKFRFSDGTSISLRPTFKQEINMAFMPNNLTTNSIRKNSKSPFLYKILPEKSICYLQFNTCVDQCSLRSQYDMTKSSAGLSPESLEKRLSQIPRFDEFLELMFQEMRNAKIQTLVVDVRNNSGGNSRLCDVLLSWIKPYQQIKRYSSAIRFSKLWEVTYPLLADKYKQAFLDNHQSFEWGKLYQSSFLPSLDKGTQRDEKTKGYFRLNKDTALVFNGNLIVIQNAKTYSSAGLLVSTIVDNNLGIVIGEKSSYKPCNYGDLLYWMLPNTNVKGCISHKIFIRPDAAKCGETTLLPTVQLESTWKDVVSGADVCWEWVLSH</sequence>
<dbReference type="Pfam" id="PF03572">
    <property type="entry name" value="Peptidase_S41"/>
    <property type="match status" value="1"/>
</dbReference>
<reference evidence="3 4" key="1">
    <citation type="journal article" date="2015" name="Microbes Environ.">
        <title>Distribution and evolution of nitrogen fixation genes in the phylum bacteroidetes.</title>
        <authorList>
            <person name="Inoue J."/>
            <person name="Oshima K."/>
            <person name="Suda W."/>
            <person name="Sakamoto M."/>
            <person name="Iino T."/>
            <person name="Noda S."/>
            <person name="Hongoh Y."/>
            <person name="Hattori M."/>
            <person name="Ohkuma M."/>
        </authorList>
    </citation>
    <scope>NUCLEOTIDE SEQUENCE [LARGE SCALE GENOMIC DNA]</scope>
    <source>
        <strain evidence="3 4">JCM 15093</strain>
    </source>
</reference>
<dbReference type="GO" id="GO:0006508">
    <property type="term" value="P:proteolysis"/>
    <property type="evidence" value="ECO:0007669"/>
    <property type="project" value="InterPro"/>
</dbReference>
<protein>
    <submittedName>
        <fullName evidence="3">Peptidase, S41 family</fullName>
    </submittedName>
</protein>
<dbReference type="InterPro" id="IPR005151">
    <property type="entry name" value="Tail-specific_protease"/>
</dbReference>
<dbReference type="SUPFAM" id="SSF52096">
    <property type="entry name" value="ClpP/crotonase"/>
    <property type="match status" value="1"/>
</dbReference>